<name>A0AAF3ELC8_9BILA</name>
<evidence type="ECO:0000313" key="3">
    <source>
        <dbReference type="WBParaSite" id="MBELARI_LOCUS1477"/>
    </source>
</evidence>
<evidence type="ECO:0000313" key="2">
    <source>
        <dbReference type="Proteomes" id="UP000887575"/>
    </source>
</evidence>
<keyword evidence="1" id="KW-0472">Membrane</keyword>
<dbReference type="WBParaSite" id="MBELARI_LOCUS1477">
    <property type="protein sequence ID" value="MBELARI_LOCUS1477"/>
    <property type="gene ID" value="MBELARI_LOCUS1477"/>
</dbReference>
<keyword evidence="1" id="KW-1133">Transmembrane helix</keyword>
<keyword evidence="2" id="KW-1185">Reference proteome</keyword>
<proteinExistence type="predicted"/>
<dbReference type="Pfam" id="PF10327">
    <property type="entry name" value="7TM_GPCR_Sri"/>
    <property type="match status" value="1"/>
</dbReference>
<dbReference type="SUPFAM" id="SSF81321">
    <property type="entry name" value="Family A G protein-coupled receptor-like"/>
    <property type="match status" value="1"/>
</dbReference>
<evidence type="ECO:0000256" key="1">
    <source>
        <dbReference type="SAM" id="Phobius"/>
    </source>
</evidence>
<dbReference type="InterPro" id="IPR019422">
    <property type="entry name" value="7TM_GPCR_serpentine_rcpt_Srh"/>
</dbReference>
<dbReference type="Proteomes" id="UP000887575">
    <property type="component" value="Unassembled WGS sequence"/>
</dbReference>
<evidence type="ECO:0008006" key="4">
    <source>
        <dbReference type="Google" id="ProtNLM"/>
    </source>
</evidence>
<dbReference type="Pfam" id="PF10318">
    <property type="entry name" value="7TM_GPCR_Srh"/>
    <property type="match status" value="1"/>
</dbReference>
<dbReference type="PROSITE" id="PS51257">
    <property type="entry name" value="PROKAR_LIPOPROTEIN"/>
    <property type="match status" value="1"/>
</dbReference>
<accession>A0AAF3ELC8</accession>
<dbReference type="InterPro" id="IPR019429">
    <property type="entry name" value="7TM_GPCR_serpentine_rcpt_Sri"/>
</dbReference>
<dbReference type="PANTHER" id="PTHR22941">
    <property type="entry name" value="SERPENTINE RECEPTOR"/>
    <property type="match status" value="1"/>
</dbReference>
<reference evidence="3" key="1">
    <citation type="submission" date="2024-02" db="UniProtKB">
        <authorList>
            <consortium name="WormBaseParasite"/>
        </authorList>
    </citation>
    <scope>IDENTIFICATION</scope>
</reference>
<organism evidence="2 3">
    <name type="scientific">Mesorhabditis belari</name>
    <dbReference type="NCBI Taxonomy" id="2138241"/>
    <lineage>
        <taxon>Eukaryota</taxon>
        <taxon>Metazoa</taxon>
        <taxon>Ecdysozoa</taxon>
        <taxon>Nematoda</taxon>
        <taxon>Chromadorea</taxon>
        <taxon>Rhabditida</taxon>
        <taxon>Rhabditina</taxon>
        <taxon>Rhabditomorpha</taxon>
        <taxon>Rhabditoidea</taxon>
        <taxon>Rhabditidae</taxon>
        <taxon>Mesorhabditinae</taxon>
        <taxon>Mesorhabditis</taxon>
    </lineage>
</organism>
<feature type="transmembrane region" description="Helical" evidence="1">
    <location>
        <begin position="175"/>
        <end position="196"/>
    </location>
</feature>
<dbReference type="AlphaFoldDB" id="A0AAF3ELC8"/>
<dbReference type="InterPro" id="IPR053220">
    <property type="entry name" value="Nematode_rcpt-like_serp_H"/>
</dbReference>
<feature type="transmembrane region" description="Helical" evidence="1">
    <location>
        <begin position="255"/>
        <end position="276"/>
    </location>
</feature>
<sequence length="311" mass="36028">MYDRLVPWYRTAGVASIISSCLGAYCIIKKSTKEMKNYKWCLFNILNSHSSRSTQSIDLCEYFGFGCRILDTTALLFSACGRCGTSKCYFNGKLLYGFHSNWLPLSFDGALRELLADQTRQKFDCDCDSGSLRGYDWSYYVFAYHVLNWHETLDHDFNLFLLDNWINPNFFWCQLYWAISGVTYMFVNIMVIWWAFERLKRSRNLLNDSARKRHFFAIVALIIQAIVPLVGYVIPLYIFSILAQTRLERNLQEPTSVFVVMLSTHGALNALVMMMVTKPYRRFLVANLKRVALCKADGRIYGASSGQLWSE</sequence>
<protein>
    <recommendedName>
        <fullName evidence="4">G protein-coupled receptor</fullName>
    </recommendedName>
</protein>
<keyword evidence="1" id="KW-0812">Transmembrane</keyword>
<feature type="transmembrane region" description="Helical" evidence="1">
    <location>
        <begin position="216"/>
        <end position="243"/>
    </location>
</feature>